<name>M2MC32_BAUPA</name>
<proteinExistence type="predicted"/>
<dbReference type="GeneID" id="19112976"/>
<protein>
    <submittedName>
        <fullName evidence="2">Uncharacterized protein</fullName>
    </submittedName>
</protein>
<dbReference type="Proteomes" id="UP000011761">
    <property type="component" value="Unassembled WGS sequence"/>
</dbReference>
<organism evidence="2 3">
    <name type="scientific">Baudoinia panamericana (strain UAMH 10762)</name>
    <name type="common">Angels' share fungus</name>
    <name type="synonym">Baudoinia compniacensis (strain UAMH 10762)</name>
    <dbReference type="NCBI Taxonomy" id="717646"/>
    <lineage>
        <taxon>Eukaryota</taxon>
        <taxon>Fungi</taxon>
        <taxon>Dikarya</taxon>
        <taxon>Ascomycota</taxon>
        <taxon>Pezizomycotina</taxon>
        <taxon>Dothideomycetes</taxon>
        <taxon>Dothideomycetidae</taxon>
        <taxon>Mycosphaerellales</taxon>
        <taxon>Teratosphaeriaceae</taxon>
        <taxon>Baudoinia</taxon>
    </lineage>
</organism>
<dbReference type="RefSeq" id="XP_007678644.1">
    <property type="nucleotide sequence ID" value="XM_007680454.1"/>
</dbReference>
<sequence length="128" mass="14412">MECFLKLMANHADTASKCSAANHLMINYHKYRILRKGMRIVQNHEHAPPSSRHAQLTQTMLEAMLSPRNPMNTKISSTALLCNNDALLARFDCVAATTQQYRSKSQAEDRMHGASRNDHDLAMAPKDC</sequence>
<accession>M2MC32</accession>
<dbReference type="EMBL" id="KB445559">
    <property type="protein sequence ID" value="EMC94046.1"/>
    <property type="molecule type" value="Genomic_DNA"/>
</dbReference>
<evidence type="ECO:0000313" key="2">
    <source>
        <dbReference type="EMBL" id="EMC94046.1"/>
    </source>
</evidence>
<evidence type="ECO:0000313" key="3">
    <source>
        <dbReference type="Proteomes" id="UP000011761"/>
    </source>
</evidence>
<reference evidence="2 3" key="1">
    <citation type="journal article" date="2012" name="PLoS Pathog.">
        <title>Diverse lifestyles and strategies of plant pathogenesis encoded in the genomes of eighteen Dothideomycetes fungi.</title>
        <authorList>
            <person name="Ohm R.A."/>
            <person name="Feau N."/>
            <person name="Henrissat B."/>
            <person name="Schoch C.L."/>
            <person name="Horwitz B.A."/>
            <person name="Barry K.W."/>
            <person name="Condon B.J."/>
            <person name="Copeland A.C."/>
            <person name="Dhillon B."/>
            <person name="Glaser F."/>
            <person name="Hesse C.N."/>
            <person name="Kosti I."/>
            <person name="LaButti K."/>
            <person name="Lindquist E.A."/>
            <person name="Lucas S."/>
            <person name="Salamov A.A."/>
            <person name="Bradshaw R.E."/>
            <person name="Ciuffetti L."/>
            <person name="Hamelin R.C."/>
            <person name="Kema G.H.J."/>
            <person name="Lawrence C."/>
            <person name="Scott J.A."/>
            <person name="Spatafora J.W."/>
            <person name="Turgeon B.G."/>
            <person name="de Wit P.J.G.M."/>
            <person name="Zhong S."/>
            <person name="Goodwin S.B."/>
            <person name="Grigoriev I.V."/>
        </authorList>
    </citation>
    <scope>NUCLEOTIDE SEQUENCE [LARGE SCALE GENOMIC DNA]</scope>
    <source>
        <strain evidence="2 3">UAMH 10762</strain>
    </source>
</reference>
<gene>
    <name evidence="2" type="ORF">BAUCODRAFT_36516</name>
</gene>
<feature type="compositionally biased region" description="Basic and acidic residues" evidence="1">
    <location>
        <begin position="105"/>
        <end position="128"/>
    </location>
</feature>
<feature type="region of interest" description="Disordered" evidence="1">
    <location>
        <begin position="102"/>
        <end position="128"/>
    </location>
</feature>
<evidence type="ECO:0000256" key="1">
    <source>
        <dbReference type="SAM" id="MobiDB-lite"/>
    </source>
</evidence>
<dbReference type="KEGG" id="bcom:BAUCODRAFT_36516"/>
<dbReference type="AlphaFoldDB" id="M2MC32"/>
<dbReference type="HOGENOM" id="CLU_1959175_0_0_1"/>
<keyword evidence="3" id="KW-1185">Reference proteome</keyword>